<dbReference type="RefSeq" id="WP_119884091.1">
    <property type="nucleotide sequence ID" value="NZ_CP032418.1"/>
</dbReference>
<sequence length="249" mass="29847">MAKRVKDFDDYIFHAYFHLNEAQQYILAQGITMKDFAENTKPLSNLLFLKPAYEESSYNMHTQLEFITSEDMEDFLEELEDHPIELCWIDFEEEKKLAQLTPPEQAELLYLGHKKEALRSPFYFQLNNQFVYLSNEEEKKVKVYYRDSKAIELFIQSLFQREMAKVGKPLFWKRKQQKAQFTISPEQMREIKEFAREGAFFSIYRVEKPQVHFTLEIRTLSEFVYVNEIWDDLENFVQSEADQTIAFST</sequence>
<reference evidence="2" key="1">
    <citation type="submission" date="2018-09" db="EMBL/GenBank/DDBJ databases">
        <authorList>
            <person name="Zhu H."/>
        </authorList>
    </citation>
    <scope>NUCLEOTIDE SEQUENCE [LARGE SCALE GENOMIC DNA]</scope>
    <source>
        <strain evidence="2">K2R23-3</strain>
    </source>
</reference>
<proteinExistence type="predicted"/>
<keyword evidence="2" id="KW-1185">Reference proteome</keyword>
<dbReference type="EMBL" id="CP032418">
    <property type="protein sequence ID" value="AYC30374.1"/>
    <property type="molecule type" value="Genomic_DNA"/>
</dbReference>
<organism evidence="1 2">
    <name type="scientific">Paenisporosarcina cavernae</name>
    <dbReference type="NCBI Taxonomy" id="2320858"/>
    <lineage>
        <taxon>Bacteria</taxon>
        <taxon>Bacillati</taxon>
        <taxon>Bacillota</taxon>
        <taxon>Bacilli</taxon>
        <taxon>Bacillales</taxon>
        <taxon>Caryophanaceae</taxon>
        <taxon>Paenisporosarcina</taxon>
    </lineage>
</organism>
<evidence type="ECO:0000313" key="1">
    <source>
        <dbReference type="EMBL" id="AYC30374.1"/>
    </source>
</evidence>
<protein>
    <submittedName>
        <fullName evidence="1">Uncharacterized protein</fullName>
    </submittedName>
</protein>
<dbReference type="KEGG" id="paek:D3873_11215"/>
<dbReference type="Proteomes" id="UP000265725">
    <property type="component" value="Chromosome"/>
</dbReference>
<dbReference type="OrthoDB" id="8704087at2"/>
<gene>
    <name evidence="1" type="ORF">D3873_11215</name>
</gene>
<name>A0A385YV00_9BACL</name>
<dbReference type="AlphaFoldDB" id="A0A385YV00"/>
<accession>A0A385YV00</accession>
<evidence type="ECO:0000313" key="2">
    <source>
        <dbReference type="Proteomes" id="UP000265725"/>
    </source>
</evidence>